<name>A0AAE1UKR6_9EUCA</name>
<comment type="caution">
    <text evidence="3">The sequence shown here is derived from an EMBL/GenBank/DDBJ whole genome shotgun (WGS) entry which is preliminary data.</text>
</comment>
<protein>
    <recommendedName>
        <fullName evidence="1">ATP-dependent DNA helicase</fullName>
        <ecNumber evidence="1">5.6.2.3</ecNumber>
    </recommendedName>
</protein>
<keyword evidence="1" id="KW-0234">DNA repair</keyword>
<reference evidence="3" key="1">
    <citation type="submission" date="2023-11" db="EMBL/GenBank/DDBJ databases">
        <title>Genome assemblies of two species of porcelain crab, Petrolisthes cinctipes and Petrolisthes manimaculis (Anomura: Porcellanidae).</title>
        <authorList>
            <person name="Angst P."/>
        </authorList>
    </citation>
    <scope>NUCLEOTIDE SEQUENCE</scope>
    <source>
        <strain evidence="3">PB745_02</strain>
        <tissue evidence="3">Gill</tissue>
    </source>
</reference>
<gene>
    <name evidence="3" type="ORF">Pmani_005236</name>
</gene>
<dbReference type="InterPro" id="IPR010285">
    <property type="entry name" value="DNA_helicase_pif1-like_DEAD"/>
</dbReference>
<dbReference type="EMBL" id="JAWZYT010000378">
    <property type="protein sequence ID" value="KAK4324111.1"/>
    <property type="molecule type" value="Genomic_DNA"/>
</dbReference>
<proteinExistence type="inferred from homology"/>
<evidence type="ECO:0000259" key="2">
    <source>
        <dbReference type="Pfam" id="PF05970"/>
    </source>
</evidence>
<evidence type="ECO:0000313" key="4">
    <source>
        <dbReference type="Proteomes" id="UP001292094"/>
    </source>
</evidence>
<dbReference type="AlphaFoldDB" id="A0AAE1UKR6"/>
<evidence type="ECO:0000256" key="1">
    <source>
        <dbReference type="RuleBase" id="RU363044"/>
    </source>
</evidence>
<dbReference type="SUPFAM" id="SSF52540">
    <property type="entry name" value="P-loop containing nucleoside triphosphate hydrolases"/>
    <property type="match status" value="1"/>
</dbReference>
<keyword evidence="1" id="KW-0347">Helicase</keyword>
<dbReference type="PANTHER" id="PTHR10492:SF57">
    <property type="entry name" value="ATP-DEPENDENT DNA HELICASE"/>
    <property type="match status" value="1"/>
</dbReference>
<keyword evidence="1" id="KW-0547">Nucleotide-binding</keyword>
<comment type="similarity">
    <text evidence="1">Belongs to the helicase family.</text>
</comment>
<keyword evidence="1" id="KW-0227">DNA damage</keyword>
<dbReference type="GO" id="GO:0000723">
    <property type="term" value="P:telomere maintenance"/>
    <property type="evidence" value="ECO:0007669"/>
    <property type="project" value="InterPro"/>
</dbReference>
<sequence length="278" mass="30905">MLVFSDLEDQSGIWKDTRDLFSSDFLYNSKDSEYNDEIYLDALDDIQDRVWECGGGKISAYGLPTSRNREKVTNVIRREKAYNRERLSEEVAEKSPMLNEKQRIVYDTIMTYVNGRDNNQVGAAGSNGFFLAAPGGTGKSFLLNLILDTVRSQGRIAPAVASLGIAATVLHGGRTARNMFKIPIMEYNEVRACSIKRNTETAKLLLMTTVLVWDEVVMANKNTLASLDCTMRDILWVPAFMGGVPFVCAGNLRQILPVIRGGGKNDKLIQCLKSSWSG</sequence>
<comment type="cofactor">
    <cofactor evidence="1">
        <name>Mg(2+)</name>
        <dbReference type="ChEBI" id="CHEBI:18420"/>
    </cofactor>
</comment>
<dbReference type="GO" id="GO:0006281">
    <property type="term" value="P:DNA repair"/>
    <property type="evidence" value="ECO:0007669"/>
    <property type="project" value="UniProtKB-KW"/>
</dbReference>
<keyword evidence="1" id="KW-0378">Hydrolase</keyword>
<dbReference type="GO" id="GO:0006310">
    <property type="term" value="P:DNA recombination"/>
    <property type="evidence" value="ECO:0007669"/>
    <property type="project" value="UniProtKB-KW"/>
</dbReference>
<dbReference type="GO" id="GO:0016787">
    <property type="term" value="F:hydrolase activity"/>
    <property type="evidence" value="ECO:0007669"/>
    <property type="project" value="UniProtKB-KW"/>
</dbReference>
<dbReference type="InterPro" id="IPR027417">
    <property type="entry name" value="P-loop_NTPase"/>
</dbReference>
<dbReference type="EC" id="5.6.2.3" evidence="1"/>
<dbReference type="Gene3D" id="3.40.50.300">
    <property type="entry name" value="P-loop containing nucleotide triphosphate hydrolases"/>
    <property type="match status" value="1"/>
</dbReference>
<dbReference type="GO" id="GO:0043139">
    <property type="term" value="F:5'-3' DNA helicase activity"/>
    <property type="evidence" value="ECO:0007669"/>
    <property type="project" value="UniProtKB-EC"/>
</dbReference>
<feature type="domain" description="DNA helicase Pif1-like DEAD-box helicase" evidence="2">
    <location>
        <begin position="97"/>
        <end position="275"/>
    </location>
</feature>
<dbReference type="PANTHER" id="PTHR10492">
    <property type="match status" value="1"/>
</dbReference>
<dbReference type="GO" id="GO:0005524">
    <property type="term" value="F:ATP binding"/>
    <property type="evidence" value="ECO:0007669"/>
    <property type="project" value="UniProtKB-KW"/>
</dbReference>
<keyword evidence="1" id="KW-0233">DNA recombination</keyword>
<organism evidence="3 4">
    <name type="scientific">Petrolisthes manimaculis</name>
    <dbReference type="NCBI Taxonomy" id="1843537"/>
    <lineage>
        <taxon>Eukaryota</taxon>
        <taxon>Metazoa</taxon>
        <taxon>Ecdysozoa</taxon>
        <taxon>Arthropoda</taxon>
        <taxon>Crustacea</taxon>
        <taxon>Multicrustacea</taxon>
        <taxon>Malacostraca</taxon>
        <taxon>Eumalacostraca</taxon>
        <taxon>Eucarida</taxon>
        <taxon>Decapoda</taxon>
        <taxon>Pleocyemata</taxon>
        <taxon>Anomura</taxon>
        <taxon>Galatheoidea</taxon>
        <taxon>Porcellanidae</taxon>
        <taxon>Petrolisthes</taxon>
    </lineage>
</organism>
<evidence type="ECO:0000313" key="3">
    <source>
        <dbReference type="EMBL" id="KAK4324111.1"/>
    </source>
</evidence>
<dbReference type="Proteomes" id="UP001292094">
    <property type="component" value="Unassembled WGS sequence"/>
</dbReference>
<keyword evidence="1" id="KW-0067">ATP-binding</keyword>
<accession>A0AAE1UKR6</accession>
<comment type="catalytic activity">
    <reaction evidence="1">
        <text>ATP + H2O = ADP + phosphate + H(+)</text>
        <dbReference type="Rhea" id="RHEA:13065"/>
        <dbReference type="ChEBI" id="CHEBI:15377"/>
        <dbReference type="ChEBI" id="CHEBI:15378"/>
        <dbReference type="ChEBI" id="CHEBI:30616"/>
        <dbReference type="ChEBI" id="CHEBI:43474"/>
        <dbReference type="ChEBI" id="CHEBI:456216"/>
        <dbReference type="EC" id="5.6.2.3"/>
    </reaction>
</comment>
<keyword evidence="4" id="KW-1185">Reference proteome</keyword>
<dbReference type="Pfam" id="PF05970">
    <property type="entry name" value="PIF1"/>
    <property type="match status" value="1"/>
</dbReference>